<dbReference type="Pfam" id="PF24764">
    <property type="entry name" value="rva_4"/>
    <property type="match status" value="1"/>
</dbReference>
<organism evidence="2">
    <name type="scientific">Amphimedon queenslandica</name>
    <name type="common">Sponge</name>
    <dbReference type="NCBI Taxonomy" id="400682"/>
    <lineage>
        <taxon>Eukaryota</taxon>
        <taxon>Metazoa</taxon>
        <taxon>Porifera</taxon>
        <taxon>Demospongiae</taxon>
        <taxon>Heteroscleromorpha</taxon>
        <taxon>Haplosclerida</taxon>
        <taxon>Niphatidae</taxon>
        <taxon>Amphimedon</taxon>
    </lineage>
</organism>
<evidence type="ECO:0000313" key="2">
    <source>
        <dbReference type="EnsemblMetazoa" id="Aqu2.1.28413_001"/>
    </source>
</evidence>
<dbReference type="Gene3D" id="3.30.420.10">
    <property type="entry name" value="Ribonuclease H-like superfamily/Ribonuclease H"/>
    <property type="match status" value="1"/>
</dbReference>
<accession>A0A1X7UKY0</accession>
<dbReference type="AlphaFoldDB" id="A0A1X7UKY0"/>
<name>A0A1X7UKY0_AMPQE</name>
<feature type="domain" description="Integrase core" evidence="1">
    <location>
        <begin position="3"/>
        <end position="112"/>
    </location>
</feature>
<dbReference type="InterPro" id="IPR036397">
    <property type="entry name" value="RNaseH_sf"/>
</dbReference>
<dbReference type="EnsemblMetazoa" id="Aqu2.1.28413_001">
    <property type="protein sequence ID" value="Aqu2.1.28413_001"/>
    <property type="gene ID" value="Aqu2.1.28413"/>
</dbReference>
<dbReference type="GO" id="GO:0003676">
    <property type="term" value="F:nucleic acid binding"/>
    <property type="evidence" value="ECO:0007669"/>
    <property type="project" value="InterPro"/>
</dbReference>
<dbReference type="InterPro" id="IPR058913">
    <property type="entry name" value="Integrase_dom_put"/>
</dbReference>
<dbReference type="InterPro" id="IPR012337">
    <property type="entry name" value="RNaseH-like_sf"/>
</dbReference>
<sequence length="135" mass="15977">MFGIVHILAVDGFSRKIVGLIIILRKNPIDIYNALYRPLLLTEGIWKQIRVDHGTEFCLIGKIQQHLSQYQNRTHRLPFLQNTSRCNHRVERLWVQVNQRINYCIKKILVSMKLMLFSHGIIIGYLEDEEEYLTN</sequence>
<reference evidence="2" key="1">
    <citation type="submission" date="2017-05" db="UniProtKB">
        <authorList>
            <consortium name="EnsemblMetazoa"/>
        </authorList>
    </citation>
    <scope>IDENTIFICATION</scope>
</reference>
<protein>
    <recommendedName>
        <fullName evidence="1">Integrase core domain-containing protein</fullName>
    </recommendedName>
</protein>
<proteinExistence type="predicted"/>
<dbReference type="SUPFAM" id="SSF53098">
    <property type="entry name" value="Ribonuclease H-like"/>
    <property type="match status" value="1"/>
</dbReference>
<evidence type="ECO:0000259" key="1">
    <source>
        <dbReference type="Pfam" id="PF24764"/>
    </source>
</evidence>
<dbReference type="InParanoid" id="A0A1X7UKY0"/>